<dbReference type="Proteomes" id="UP001596201">
    <property type="component" value="Unassembled WGS sequence"/>
</dbReference>
<name>A0ABD5RE08_9EURY</name>
<keyword evidence="4" id="KW-1185">Reference proteome</keyword>
<feature type="compositionally biased region" description="Basic and acidic residues" evidence="1">
    <location>
        <begin position="91"/>
        <end position="103"/>
    </location>
</feature>
<evidence type="ECO:0000259" key="2">
    <source>
        <dbReference type="Pfam" id="PF26239"/>
    </source>
</evidence>
<organism evidence="3 4">
    <name type="scientific">Salinirubrum litoreum</name>
    <dbReference type="NCBI Taxonomy" id="1126234"/>
    <lineage>
        <taxon>Archaea</taxon>
        <taxon>Methanobacteriati</taxon>
        <taxon>Methanobacteriota</taxon>
        <taxon>Stenosarchaea group</taxon>
        <taxon>Halobacteria</taxon>
        <taxon>Halobacteriales</taxon>
        <taxon>Haloferacaceae</taxon>
        <taxon>Salinirubrum</taxon>
    </lineage>
</organism>
<feature type="region of interest" description="Disordered" evidence="1">
    <location>
        <begin position="91"/>
        <end position="185"/>
    </location>
</feature>
<dbReference type="RefSeq" id="WP_227230284.1">
    <property type="nucleotide sequence ID" value="NZ_JAJCVJ010000002.1"/>
</dbReference>
<evidence type="ECO:0000256" key="1">
    <source>
        <dbReference type="SAM" id="MobiDB-lite"/>
    </source>
</evidence>
<accession>A0ABD5RE08</accession>
<feature type="domain" description="DUF8054" evidence="2">
    <location>
        <begin position="2"/>
        <end position="175"/>
    </location>
</feature>
<gene>
    <name evidence="3" type="ORF">ACFPJ5_14015</name>
</gene>
<feature type="compositionally biased region" description="Basic and acidic residues" evidence="1">
    <location>
        <begin position="151"/>
        <end position="172"/>
    </location>
</feature>
<evidence type="ECO:0000313" key="3">
    <source>
        <dbReference type="EMBL" id="MFC5368047.1"/>
    </source>
</evidence>
<feature type="compositionally biased region" description="Basic and acidic residues" evidence="1">
    <location>
        <begin position="125"/>
        <end position="136"/>
    </location>
</feature>
<dbReference type="InterPro" id="IPR058367">
    <property type="entry name" value="DUF8054"/>
</dbReference>
<reference evidence="3 4" key="1">
    <citation type="journal article" date="2019" name="Int. J. Syst. Evol. Microbiol.">
        <title>The Global Catalogue of Microorganisms (GCM) 10K type strain sequencing project: providing services to taxonomists for standard genome sequencing and annotation.</title>
        <authorList>
            <consortium name="The Broad Institute Genomics Platform"/>
            <consortium name="The Broad Institute Genome Sequencing Center for Infectious Disease"/>
            <person name="Wu L."/>
            <person name="Ma J."/>
        </authorList>
    </citation>
    <scope>NUCLEOTIDE SEQUENCE [LARGE SCALE GENOMIC DNA]</scope>
    <source>
        <strain evidence="3 4">CGMCC 1.12237</strain>
    </source>
</reference>
<protein>
    <recommendedName>
        <fullName evidence="2">DUF8054 domain-containing protein</fullName>
    </recommendedName>
</protein>
<comment type="caution">
    <text evidence="3">The sequence shown here is derived from an EMBL/GenBank/DDBJ whole genome shotgun (WGS) entry which is preliminary data.</text>
</comment>
<dbReference type="EMBL" id="JBHSKX010000002">
    <property type="protein sequence ID" value="MFC5368047.1"/>
    <property type="molecule type" value="Genomic_DNA"/>
</dbReference>
<dbReference type="AlphaFoldDB" id="A0ABD5RE08"/>
<evidence type="ECO:0000313" key="4">
    <source>
        <dbReference type="Proteomes" id="UP001596201"/>
    </source>
</evidence>
<dbReference type="Pfam" id="PF26239">
    <property type="entry name" value="DUF8054"/>
    <property type="match status" value="1"/>
</dbReference>
<proteinExistence type="predicted"/>
<sequence length="185" mass="20145">MKLPRGRLVRSRVVRDPGTALRIALDRSLTGYAVLEPQDSLLLDGDRRGVVTFSDGVPVLAYDTESDRGGTDALADFAVPGPYSVDLYRLDPTDLAEPHDTPELRVPPGTPAEELADDPDLAAATRERAPEERLSDAADEEGSAVAAFLEDESKIDAIREEARTEARDRADEWGLSDQLVDTDDE</sequence>